<dbReference type="SUPFAM" id="SSF52922">
    <property type="entry name" value="TK C-terminal domain-like"/>
    <property type="match status" value="1"/>
</dbReference>
<dbReference type="SUPFAM" id="SSF52518">
    <property type="entry name" value="Thiamin diphosphate-binding fold (THDP-binding)"/>
    <property type="match status" value="2"/>
</dbReference>
<dbReference type="EMBL" id="JAGTAR010000014">
    <property type="protein sequence ID" value="MBR8535955.1"/>
    <property type="molecule type" value="Genomic_DNA"/>
</dbReference>
<evidence type="ECO:0000256" key="3">
    <source>
        <dbReference type="ARBA" id="ARBA00012277"/>
    </source>
</evidence>
<sequence length="807" mass="90097">MSVEGSELSFAEFKKEVITDYKIACVSRNMSLLARKEVLGGKAKFGIFGDGKEIPQIAMAKQYKNGDWRSGYYRDQTFVLAAGMITPKEFFAQLYGETRTELNPDNGGRSFNNHFGTRLIDEDGNWKSQTAMKCTSSDISPTAGQMPRLVGLAMASKLYRNNPALKQFDQFSINGNEVAFGTIGDASTSEGHFFETLNAASVLQIPMAVSVWDDGYGISVPKKMQTTKESISKALKGFEKGPKDQTGMLIYTAKGWDYAGLCQMYEEGIKRCREEHVPVLFHVEELTQPVGHSTSGSHERYKTPERLQWEKEYDGLVQMRQWVVKSNLATDEELDGIEQDALTEVKAAQKEAFKELMDAFKAERKELLDIITQKTCICSEIKQDKIDGIVAGLQSSLSLNRKEILSAARKVLRHYCSACEKPNSMKSQLKAWVKKYFDEGHENYSKWLYSEDDYSALKVASVAPAYADDAPSVPGREILRDNFDHIFGNNPKVVTFGEDTGFLGGVNQTLEGMQAKYSDWRVRDTGIRETTILGKGIGLALRGLRPIAEIQYFDYLLYALQTMSDDLATTRYRTKNGQKAPLIVRTRGHRLEGIWHSGSPLSMVINSIRGVYVCVPRDMTRAAGFYNTLLSADDPALVIEPLNGYRLREKQPSNIGEFKVPLGVPEIIHEGTDVTLVTYGSCVRIAEDAVRQLADIGVSVELVDVQTLLPFDVNKVIAESLKKTNRVVFFDEDVPGGATAYMMHKVVEEHGGFYHLDAAPKTVTAKDHRPAYGTDGDYFSNPNAEDVYEAIYALMAESDPKRFPAIY</sequence>
<dbReference type="GO" id="GO:0009083">
    <property type="term" value="P:branched-chain amino acid catabolic process"/>
    <property type="evidence" value="ECO:0007669"/>
    <property type="project" value="TreeGrafter"/>
</dbReference>
<keyword evidence="5" id="KW-0786">Thiamine pyrophosphate</keyword>
<evidence type="ECO:0000256" key="5">
    <source>
        <dbReference type="ARBA" id="ARBA00023052"/>
    </source>
</evidence>
<dbReference type="InterPro" id="IPR001017">
    <property type="entry name" value="DH_E1"/>
</dbReference>
<gene>
    <name evidence="7" type="ORF">KDU71_10335</name>
</gene>
<dbReference type="InterPro" id="IPR033248">
    <property type="entry name" value="Transketolase_C"/>
</dbReference>
<dbReference type="Gene3D" id="3.40.50.920">
    <property type="match status" value="1"/>
</dbReference>
<dbReference type="AlphaFoldDB" id="A0A941F672"/>
<dbReference type="Gene3D" id="3.40.50.970">
    <property type="match status" value="2"/>
</dbReference>
<dbReference type="InterPro" id="IPR005475">
    <property type="entry name" value="Transketolase-like_Pyr-bd"/>
</dbReference>
<name>A0A941F672_9BACT</name>
<dbReference type="InterPro" id="IPR029061">
    <property type="entry name" value="THDP-binding"/>
</dbReference>
<evidence type="ECO:0000313" key="8">
    <source>
        <dbReference type="Proteomes" id="UP000679220"/>
    </source>
</evidence>
<accession>A0A941F672</accession>
<proteinExistence type="predicted"/>
<evidence type="ECO:0000313" key="7">
    <source>
        <dbReference type="EMBL" id="MBR8535955.1"/>
    </source>
</evidence>
<dbReference type="EC" id="1.2.4.4" evidence="3"/>
<comment type="caution">
    <text evidence="7">The sequence shown here is derived from an EMBL/GenBank/DDBJ whole genome shotgun (WGS) entry which is preliminary data.</text>
</comment>
<dbReference type="GO" id="GO:0007584">
    <property type="term" value="P:response to nutrient"/>
    <property type="evidence" value="ECO:0007669"/>
    <property type="project" value="TreeGrafter"/>
</dbReference>
<feature type="domain" description="Transketolase-like pyrimidine-binding" evidence="6">
    <location>
        <begin position="473"/>
        <end position="647"/>
    </location>
</feature>
<dbReference type="GO" id="GO:0003863">
    <property type="term" value="F:branched-chain 2-oxo acid dehydrogenase activity"/>
    <property type="evidence" value="ECO:0007669"/>
    <property type="project" value="UniProtKB-EC"/>
</dbReference>
<evidence type="ECO:0000256" key="1">
    <source>
        <dbReference type="ARBA" id="ARBA00001964"/>
    </source>
</evidence>
<dbReference type="Pfam" id="PF02779">
    <property type="entry name" value="Transket_pyr"/>
    <property type="match status" value="1"/>
</dbReference>
<evidence type="ECO:0000259" key="6">
    <source>
        <dbReference type="SMART" id="SM00861"/>
    </source>
</evidence>
<dbReference type="Pfam" id="PF02780">
    <property type="entry name" value="Transketolase_C"/>
    <property type="match status" value="1"/>
</dbReference>
<keyword evidence="8" id="KW-1185">Reference proteome</keyword>
<dbReference type="InterPro" id="IPR009014">
    <property type="entry name" value="Transketo_C/PFOR_II"/>
</dbReference>
<reference evidence="7" key="1">
    <citation type="journal article" date="2018" name="Int. J. Syst. Evol. Microbiol.">
        <title>Carboxylicivirga sediminis sp. nov., isolated from coastal sediment.</title>
        <authorList>
            <person name="Wang F.Q."/>
            <person name="Ren L.H."/>
            <person name="Zou R.J."/>
            <person name="Sun Y.Z."/>
            <person name="Liu X.J."/>
            <person name="Jiang F."/>
            <person name="Liu L.J."/>
        </authorList>
    </citation>
    <scope>NUCLEOTIDE SEQUENCE</scope>
    <source>
        <strain evidence="7">JR1</strain>
    </source>
</reference>
<dbReference type="PANTHER" id="PTHR42980:SF1">
    <property type="entry name" value="2-OXOISOVALERATE DEHYDROGENASE SUBUNIT BETA, MITOCHONDRIAL"/>
    <property type="match status" value="1"/>
</dbReference>
<evidence type="ECO:0000256" key="2">
    <source>
        <dbReference type="ARBA" id="ARBA00003906"/>
    </source>
</evidence>
<dbReference type="Proteomes" id="UP000679220">
    <property type="component" value="Unassembled WGS sequence"/>
</dbReference>
<dbReference type="PANTHER" id="PTHR42980">
    <property type="entry name" value="2-OXOISOVALERATE DEHYDROGENASE SUBUNIT BETA-RELATED"/>
    <property type="match status" value="1"/>
</dbReference>
<comment type="cofactor">
    <cofactor evidence="1">
        <name>thiamine diphosphate</name>
        <dbReference type="ChEBI" id="CHEBI:58937"/>
    </cofactor>
</comment>
<dbReference type="CDD" id="cd02000">
    <property type="entry name" value="TPP_E1_PDC_ADC_BCADC"/>
    <property type="match status" value="1"/>
</dbReference>
<evidence type="ECO:0000256" key="4">
    <source>
        <dbReference type="ARBA" id="ARBA00023002"/>
    </source>
</evidence>
<dbReference type="RefSeq" id="WP_212190492.1">
    <property type="nucleotide sequence ID" value="NZ_JAGTAR010000014.1"/>
</dbReference>
<reference evidence="7" key="2">
    <citation type="submission" date="2021-04" db="EMBL/GenBank/DDBJ databases">
        <authorList>
            <person name="Zhang T."/>
            <person name="Zhang Y."/>
            <person name="Lu D."/>
            <person name="Zuo D."/>
            <person name="Du Z."/>
        </authorList>
    </citation>
    <scope>NUCLEOTIDE SEQUENCE</scope>
    <source>
        <strain evidence="7">JR1</strain>
    </source>
</reference>
<organism evidence="7 8">
    <name type="scientific">Carboxylicivirga sediminis</name>
    <dbReference type="NCBI Taxonomy" id="2006564"/>
    <lineage>
        <taxon>Bacteria</taxon>
        <taxon>Pseudomonadati</taxon>
        <taxon>Bacteroidota</taxon>
        <taxon>Bacteroidia</taxon>
        <taxon>Marinilabiliales</taxon>
        <taxon>Marinilabiliaceae</taxon>
        <taxon>Carboxylicivirga</taxon>
    </lineage>
</organism>
<dbReference type="Pfam" id="PF00676">
    <property type="entry name" value="E1_dh"/>
    <property type="match status" value="1"/>
</dbReference>
<dbReference type="SMART" id="SM00861">
    <property type="entry name" value="Transket_pyr"/>
    <property type="match status" value="1"/>
</dbReference>
<protein>
    <recommendedName>
        <fullName evidence="3">3-methyl-2-oxobutanoate dehydrogenase (2-methylpropanoyl-transferring)</fullName>
        <ecNumber evidence="3">1.2.4.4</ecNumber>
    </recommendedName>
</protein>
<comment type="function">
    <text evidence="2">E1 component of the 2-oxoglutarate dehydrogenase (OGDH) complex which catalyzes the decarboxylation of 2-oxoglutarate, the first step in the conversion of 2-oxoglutarate to succinyl-CoA and CO(2).</text>
</comment>
<keyword evidence="4" id="KW-0560">Oxidoreductase</keyword>